<protein>
    <submittedName>
        <fullName evidence="3">YdcF family protein</fullName>
    </submittedName>
</protein>
<feature type="domain" description="DUF218" evidence="2">
    <location>
        <begin position="80"/>
        <end position="242"/>
    </location>
</feature>
<dbReference type="Pfam" id="PF02698">
    <property type="entry name" value="DUF218"/>
    <property type="match status" value="1"/>
</dbReference>
<dbReference type="InterPro" id="IPR051599">
    <property type="entry name" value="Cell_Envelope_Assoc"/>
</dbReference>
<proteinExistence type="predicted"/>
<feature type="transmembrane region" description="Helical" evidence="1">
    <location>
        <begin position="37"/>
        <end position="59"/>
    </location>
</feature>
<dbReference type="Gene3D" id="3.40.50.620">
    <property type="entry name" value="HUPs"/>
    <property type="match status" value="1"/>
</dbReference>
<evidence type="ECO:0000259" key="2">
    <source>
        <dbReference type="Pfam" id="PF02698"/>
    </source>
</evidence>
<dbReference type="RefSeq" id="WP_262308514.1">
    <property type="nucleotide sequence ID" value="NZ_CP106679.1"/>
</dbReference>
<reference evidence="3" key="1">
    <citation type="submission" date="2022-09" db="EMBL/GenBank/DDBJ databases">
        <title>Comparative genomics and taxonomic characterization of three novel marine species of genus Reichenbachiella exhibiting antioxidant and polysaccharide degradation activities.</title>
        <authorList>
            <person name="Muhammad N."/>
            <person name="Lee Y.-J."/>
            <person name="Ko J."/>
            <person name="Kim S.-G."/>
        </authorList>
    </citation>
    <scope>NUCLEOTIDE SEQUENCE</scope>
    <source>
        <strain evidence="3">BKB1-1</strain>
    </source>
</reference>
<gene>
    <name evidence="3" type="ORF">N6H18_11985</name>
</gene>
<dbReference type="PANTHER" id="PTHR30336:SF4">
    <property type="entry name" value="ENVELOPE BIOGENESIS FACTOR ELYC"/>
    <property type="match status" value="1"/>
</dbReference>
<sequence length="252" mass="28422">MFFIASKILYWLIMPINMIVLLLLASLVVKQSKAKKLLRYAGIGLLLFFSNPLIARWTMNLWEPDAVPYNALSSDYDWGIVLAGITEPNRPPFDRVHFNKGADRIIHAIEMYKLGKVKKILVSGGSGILTFEGKKESHALRDFALLCGVKPEDVQIEDQSRNTHENALFSQKALGNQTHCILFTSAFHTKRAASCFEKTGMPVDIFPTDYYGGPLQATPDDLLIPKLYSLQLWSILIKEWVGLVTYKIVGYI</sequence>
<evidence type="ECO:0000256" key="1">
    <source>
        <dbReference type="SAM" id="Phobius"/>
    </source>
</evidence>
<dbReference type="Proteomes" id="UP001065174">
    <property type="component" value="Chromosome"/>
</dbReference>
<keyword evidence="1" id="KW-0472">Membrane</keyword>
<keyword evidence="1" id="KW-1133">Transmembrane helix</keyword>
<organism evidence="3 4">
    <name type="scientific">Reichenbachiella agarivorans</name>
    <dbReference type="NCBI Taxonomy" id="2979464"/>
    <lineage>
        <taxon>Bacteria</taxon>
        <taxon>Pseudomonadati</taxon>
        <taxon>Bacteroidota</taxon>
        <taxon>Cytophagia</taxon>
        <taxon>Cytophagales</taxon>
        <taxon>Reichenbachiellaceae</taxon>
        <taxon>Reichenbachiella</taxon>
    </lineage>
</organism>
<name>A0ABY6CKM6_9BACT</name>
<dbReference type="InterPro" id="IPR003848">
    <property type="entry name" value="DUF218"/>
</dbReference>
<evidence type="ECO:0000313" key="4">
    <source>
        <dbReference type="Proteomes" id="UP001065174"/>
    </source>
</evidence>
<dbReference type="PANTHER" id="PTHR30336">
    <property type="entry name" value="INNER MEMBRANE PROTEIN, PROBABLE PERMEASE"/>
    <property type="match status" value="1"/>
</dbReference>
<keyword evidence="4" id="KW-1185">Reference proteome</keyword>
<dbReference type="EMBL" id="CP106679">
    <property type="protein sequence ID" value="UXP31070.1"/>
    <property type="molecule type" value="Genomic_DNA"/>
</dbReference>
<keyword evidence="1" id="KW-0812">Transmembrane</keyword>
<dbReference type="InterPro" id="IPR014729">
    <property type="entry name" value="Rossmann-like_a/b/a_fold"/>
</dbReference>
<evidence type="ECO:0000313" key="3">
    <source>
        <dbReference type="EMBL" id="UXP31070.1"/>
    </source>
</evidence>
<feature type="transmembrane region" description="Helical" evidence="1">
    <location>
        <begin position="12"/>
        <end position="30"/>
    </location>
</feature>
<dbReference type="CDD" id="cd06259">
    <property type="entry name" value="YdcF-like"/>
    <property type="match status" value="1"/>
</dbReference>
<accession>A0ABY6CKM6</accession>